<dbReference type="Proteomes" id="UP001234989">
    <property type="component" value="Chromosome 10"/>
</dbReference>
<dbReference type="Gene3D" id="3.50.50.60">
    <property type="entry name" value="FAD/NAD(P)-binding domain"/>
    <property type="match status" value="1"/>
</dbReference>
<reference evidence="1" key="1">
    <citation type="submission" date="2023-08" db="EMBL/GenBank/DDBJ databases">
        <title>A de novo genome assembly of Solanum verrucosum Schlechtendal, a Mexican diploid species geographically isolated from the other diploid A-genome species in potato relatives.</title>
        <authorList>
            <person name="Hosaka K."/>
        </authorList>
    </citation>
    <scope>NUCLEOTIDE SEQUENCE</scope>
    <source>
        <tissue evidence="1">Young leaves</tissue>
    </source>
</reference>
<evidence type="ECO:0000313" key="1">
    <source>
        <dbReference type="EMBL" id="WMV50462.1"/>
    </source>
</evidence>
<dbReference type="AlphaFoldDB" id="A0AAF0ZSE5"/>
<evidence type="ECO:0000313" key="2">
    <source>
        <dbReference type="Proteomes" id="UP001234989"/>
    </source>
</evidence>
<dbReference type="EMBL" id="CP133621">
    <property type="protein sequence ID" value="WMV50462.1"/>
    <property type="molecule type" value="Genomic_DNA"/>
</dbReference>
<dbReference type="InterPro" id="IPR036188">
    <property type="entry name" value="FAD/NAD-bd_sf"/>
</dbReference>
<organism evidence="1 2">
    <name type="scientific">Solanum verrucosum</name>
    <dbReference type="NCBI Taxonomy" id="315347"/>
    <lineage>
        <taxon>Eukaryota</taxon>
        <taxon>Viridiplantae</taxon>
        <taxon>Streptophyta</taxon>
        <taxon>Embryophyta</taxon>
        <taxon>Tracheophyta</taxon>
        <taxon>Spermatophyta</taxon>
        <taxon>Magnoliopsida</taxon>
        <taxon>eudicotyledons</taxon>
        <taxon>Gunneridae</taxon>
        <taxon>Pentapetalae</taxon>
        <taxon>asterids</taxon>
        <taxon>lamiids</taxon>
        <taxon>Solanales</taxon>
        <taxon>Solanaceae</taxon>
        <taxon>Solanoideae</taxon>
        <taxon>Solaneae</taxon>
        <taxon>Solanum</taxon>
    </lineage>
</organism>
<proteinExistence type="predicted"/>
<keyword evidence="2" id="KW-1185">Reference proteome</keyword>
<sequence length="119" mass="13032">MSFGFEVTLLDRRKHVGGRLYKKDRRGNKVTIADLGGIVLTGTLGNPPGLLALQLSYTLHKYITVAGGPLLLALVIGEATHKFELTAPTDAVYDCMIWTHLGLYFNRFSVLKGILCANN</sequence>
<gene>
    <name evidence="1" type="ORF">MTR67_043847</name>
</gene>
<name>A0AAF0ZSE5_SOLVR</name>
<accession>A0AAF0ZSE5</accession>
<protein>
    <submittedName>
        <fullName evidence="1">Uncharacterized protein</fullName>
    </submittedName>
</protein>